<dbReference type="Proteomes" id="UP001219568">
    <property type="component" value="Unassembled WGS sequence"/>
</dbReference>
<dbReference type="AlphaFoldDB" id="A0AAD6HZ41"/>
<accession>A0AAD6HZ41</accession>
<reference evidence="1" key="1">
    <citation type="journal article" date="2023" name="IMA Fungus">
        <title>Comparative genomic study of the Penicillium genus elucidates a diverse pangenome and 15 lateral gene transfer events.</title>
        <authorList>
            <person name="Petersen C."/>
            <person name="Sorensen T."/>
            <person name="Nielsen M.R."/>
            <person name="Sondergaard T.E."/>
            <person name="Sorensen J.L."/>
            <person name="Fitzpatrick D.A."/>
            <person name="Frisvad J.C."/>
            <person name="Nielsen K.L."/>
        </authorList>
    </citation>
    <scope>NUCLEOTIDE SEQUENCE</scope>
    <source>
        <strain evidence="1">IBT 15450</strain>
    </source>
</reference>
<evidence type="ECO:0000313" key="1">
    <source>
        <dbReference type="EMBL" id="KAJ6022483.1"/>
    </source>
</evidence>
<comment type="caution">
    <text evidence="1">The sequence shown here is derived from an EMBL/GenBank/DDBJ whole genome shotgun (WGS) entry which is preliminary data.</text>
</comment>
<name>A0AAD6HZ41_PENCN</name>
<gene>
    <name evidence="1" type="ORF">N7460_012878</name>
</gene>
<sequence length="75" mass="8254">MEDPKKLRILWSLPWLPNIPGESPLGFETGLDSGHGATVLDLGITEETDIRESARVLMFTPLIPRSSGWDPSGDH</sequence>
<organism evidence="1 2">
    <name type="scientific">Penicillium canescens</name>
    <dbReference type="NCBI Taxonomy" id="5083"/>
    <lineage>
        <taxon>Eukaryota</taxon>
        <taxon>Fungi</taxon>
        <taxon>Dikarya</taxon>
        <taxon>Ascomycota</taxon>
        <taxon>Pezizomycotina</taxon>
        <taxon>Eurotiomycetes</taxon>
        <taxon>Eurotiomycetidae</taxon>
        <taxon>Eurotiales</taxon>
        <taxon>Aspergillaceae</taxon>
        <taxon>Penicillium</taxon>
    </lineage>
</organism>
<reference evidence="1" key="2">
    <citation type="submission" date="2023-01" db="EMBL/GenBank/DDBJ databases">
        <authorList>
            <person name="Petersen C."/>
        </authorList>
    </citation>
    <scope>NUCLEOTIDE SEQUENCE</scope>
    <source>
        <strain evidence="1">IBT 15450</strain>
    </source>
</reference>
<dbReference type="EMBL" id="JAQJZL010000016">
    <property type="protein sequence ID" value="KAJ6022483.1"/>
    <property type="molecule type" value="Genomic_DNA"/>
</dbReference>
<evidence type="ECO:0000313" key="2">
    <source>
        <dbReference type="Proteomes" id="UP001219568"/>
    </source>
</evidence>
<keyword evidence="2" id="KW-1185">Reference proteome</keyword>
<proteinExistence type="predicted"/>
<protein>
    <submittedName>
        <fullName evidence="1">Uncharacterized protein</fullName>
    </submittedName>
</protein>